<keyword evidence="5" id="KW-1185">Reference proteome</keyword>
<dbReference type="STRING" id="683960.A0A1E3P110"/>
<comment type="similarity">
    <text evidence="2">Belongs to the cytidine and deoxycytidylate deaminase family. ADAT3 subfamily.</text>
</comment>
<proteinExistence type="inferred from homology"/>
<dbReference type="InterPro" id="IPR016193">
    <property type="entry name" value="Cytidine_deaminase-like"/>
</dbReference>
<dbReference type="GO" id="GO:0005777">
    <property type="term" value="C:peroxisome"/>
    <property type="evidence" value="ECO:0007669"/>
    <property type="project" value="EnsemblFungi"/>
</dbReference>
<dbReference type="PANTHER" id="PTHR11079:SF156">
    <property type="entry name" value="INACTIVE TRNA-SPECIFIC ADENOSINE DEAMINASE-LIKE PROTEIN 3-RELATED"/>
    <property type="match status" value="1"/>
</dbReference>
<dbReference type="Proteomes" id="UP000094112">
    <property type="component" value="Unassembled WGS sequence"/>
</dbReference>
<evidence type="ECO:0000256" key="2">
    <source>
        <dbReference type="ARBA" id="ARBA00038160"/>
    </source>
</evidence>
<dbReference type="RefSeq" id="XP_019038376.1">
    <property type="nucleotide sequence ID" value="XM_019185782.1"/>
</dbReference>
<evidence type="ECO:0000313" key="4">
    <source>
        <dbReference type="EMBL" id="ODQ59169.1"/>
    </source>
</evidence>
<dbReference type="OrthoDB" id="3180714at2759"/>
<dbReference type="GO" id="GO:0052718">
    <property type="term" value="C:tRNA-specific adenosine-34 deaminase complex"/>
    <property type="evidence" value="ECO:0007669"/>
    <property type="project" value="EnsemblFungi"/>
</dbReference>
<dbReference type="GO" id="GO:0002100">
    <property type="term" value="P:tRNA wobble adenosine to inosine editing"/>
    <property type="evidence" value="ECO:0007669"/>
    <property type="project" value="EnsemblFungi"/>
</dbReference>
<accession>A0A1E3P110</accession>
<evidence type="ECO:0000259" key="3">
    <source>
        <dbReference type="PROSITE" id="PS51747"/>
    </source>
</evidence>
<sequence>MVKKKQNKLKIDYEKCIIEDRLLQIKNQAYVNDLKLVKVWTIEISPKDSPKVLVLVRQLSSQDPVSLVHLKRIQPIDGMLHVVLCSTEWLEESQIALKLSNMDFNYNNLCMKLVPGHCPGTKELSQDWGKKYWPLVWKGNPNDQILNDVKIDISLIKNHLDLIHSLSVDSTKQGLPIITCIVDPLNNQLLATTRDLRHIHPLKHSIMQCIETVSQDEQRKRGEDSNSQHYLCYGYHVYTTHEPCSMCAMALIHSRVSRLIYLKSMPSTGASKPSSGEGYTIHDHKLLNSRFEVWEWTGDEYKDVPGLKDINA</sequence>
<keyword evidence="1" id="KW-0819">tRNA processing</keyword>
<dbReference type="InterPro" id="IPR002125">
    <property type="entry name" value="CMP_dCMP_dom"/>
</dbReference>
<evidence type="ECO:0000256" key="1">
    <source>
        <dbReference type="ARBA" id="ARBA00022694"/>
    </source>
</evidence>
<dbReference type="PROSITE" id="PS51747">
    <property type="entry name" value="CYT_DCMP_DEAMINASES_2"/>
    <property type="match status" value="1"/>
</dbReference>
<feature type="domain" description="CMP/dCMP-type deaminase" evidence="3">
    <location>
        <begin position="158"/>
        <end position="294"/>
    </location>
</feature>
<dbReference type="EMBL" id="KV454211">
    <property type="protein sequence ID" value="ODQ59169.1"/>
    <property type="molecule type" value="Genomic_DNA"/>
</dbReference>
<dbReference type="Gene3D" id="3.40.140.10">
    <property type="entry name" value="Cytidine Deaminase, domain 2"/>
    <property type="match status" value="1"/>
</dbReference>
<evidence type="ECO:0000313" key="5">
    <source>
        <dbReference type="Proteomes" id="UP000094112"/>
    </source>
</evidence>
<dbReference type="GeneID" id="30203028"/>
<dbReference type="PANTHER" id="PTHR11079">
    <property type="entry name" value="CYTOSINE DEAMINASE FAMILY MEMBER"/>
    <property type="match status" value="1"/>
</dbReference>
<reference evidence="4 5" key="1">
    <citation type="journal article" date="2016" name="Proc. Natl. Acad. Sci. U.S.A.">
        <title>Comparative genomics of biotechnologically important yeasts.</title>
        <authorList>
            <person name="Riley R."/>
            <person name="Haridas S."/>
            <person name="Wolfe K.H."/>
            <person name="Lopes M.R."/>
            <person name="Hittinger C.T."/>
            <person name="Goeker M."/>
            <person name="Salamov A.A."/>
            <person name="Wisecaver J.H."/>
            <person name="Long T.M."/>
            <person name="Calvey C.H."/>
            <person name="Aerts A.L."/>
            <person name="Barry K.W."/>
            <person name="Choi C."/>
            <person name="Clum A."/>
            <person name="Coughlan A.Y."/>
            <person name="Deshpande S."/>
            <person name="Douglass A.P."/>
            <person name="Hanson S.J."/>
            <person name="Klenk H.-P."/>
            <person name="LaButti K.M."/>
            <person name="Lapidus A."/>
            <person name="Lindquist E.A."/>
            <person name="Lipzen A.M."/>
            <person name="Meier-Kolthoff J.P."/>
            <person name="Ohm R.A."/>
            <person name="Otillar R.P."/>
            <person name="Pangilinan J.L."/>
            <person name="Peng Y."/>
            <person name="Rokas A."/>
            <person name="Rosa C.A."/>
            <person name="Scheuner C."/>
            <person name="Sibirny A.A."/>
            <person name="Slot J.C."/>
            <person name="Stielow J.B."/>
            <person name="Sun H."/>
            <person name="Kurtzman C.P."/>
            <person name="Blackwell M."/>
            <person name="Grigoriev I.V."/>
            <person name="Jeffries T.W."/>
        </authorList>
    </citation>
    <scope>NUCLEOTIDE SEQUENCE [LARGE SCALE GENOMIC DNA]</scope>
    <source>
        <strain evidence="5">ATCC 58044 / CBS 1984 / NCYC 433 / NRRL Y-366-8</strain>
    </source>
</reference>
<protein>
    <recommendedName>
        <fullName evidence="3">CMP/dCMP-type deaminase domain-containing protein</fullName>
    </recommendedName>
</protein>
<dbReference type="GO" id="GO:0005634">
    <property type="term" value="C:nucleus"/>
    <property type="evidence" value="ECO:0007669"/>
    <property type="project" value="TreeGrafter"/>
</dbReference>
<dbReference type="Pfam" id="PF00383">
    <property type="entry name" value="dCMP_cyt_deam_1"/>
    <property type="match status" value="1"/>
</dbReference>
<dbReference type="CDD" id="cd01285">
    <property type="entry name" value="nucleoside_deaminase"/>
    <property type="match status" value="1"/>
</dbReference>
<name>A0A1E3P110_WICAA</name>
<dbReference type="AlphaFoldDB" id="A0A1E3P110"/>
<gene>
    <name evidence="4" type="ORF">WICANDRAFT_84803</name>
</gene>
<dbReference type="SUPFAM" id="SSF53927">
    <property type="entry name" value="Cytidine deaminase-like"/>
    <property type="match status" value="1"/>
</dbReference>
<dbReference type="GO" id="GO:0052717">
    <property type="term" value="F:tRNA-specific adenosine-34 deaminase activity"/>
    <property type="evidence" value="ECO:0007669"/>
    <property type="project" value="TreeGrafter"/>
</dbReference>
<organism evidence="4 5">
    <name type="scientific">Wickerhamomyces anomalus (strain ATCC 58044 / CBS 1984 / NCYC 433 / NRRL Y-366-8)</name>
    <name type="common">Yeast</name>
    <name type="synonym">Hansenula anomala</name>
    <dbReference type="NCBI Taxonomy" id="683960"/>
    <lineage>
        <taxon>Eukaryota</taxon>
        <taxon>Fungi</taxon>
        <taxon>Dikarya</taxon>
        <taxon>Ascomycota</taxon>
        <taxon>Saccharomycotina</taxon>
        <taxon>Saccharomycetes</taxon>
        <taxon>Phaffomycetales</taxon>
        <taxon>Wickerhamomycetaceae</taxon>
        <taxon>Wickerhamomyces</taxon>
    </lineage>
</organism>